<name>A0A7Y4NGD7_9BACT</name>
<sequence length="49" mass="4976">MTPLSPAEGPRWVAGMMPLAGVDPLAGAGSLGVPSVYWERPVAREAVAG</sequence>
<dbReference type="EMBL" id="JABFJW010000333">
    <property type="protein sequence ID" value="NOK13508.1"/>
    <property type="molecule type" value="Genomic_DNA"/>
</dbReference>
<organism evidence="1 2">
    <name type="scientific">Corallococcus exercitus</name>
    <dbReference type="NCBI Taxonomy" id="2316736"/>
    <lineage>
        <taxon>Bacteria</taxon>
        <taxon>Pseudomonadati</taxon>
        <taxon>Myxococcota</taxon>
        <taxon>Myxococcia</taxon>
        <taxon>Myxococcales</taxon>
        <taxon>Cystobacterineae</taxon>
        <taxon>Myxococcaceae</taxon>
        <taxon>Corallococcus</taxon>
    </lineage>
</organism>
<accession>A0A7Y4NGD7</accession>
<feature type="non-terminal residue" evidence="1">
    <location>
        <position position="49"/>
    </location>
</feature>
<comment type="caution">
    <text evidence="1">The sequence shown here is derived from an EMBL/GenBank/DDBJ whole genome shotgun (WGS) entry which is preliminary data.</text>
</comment>
<evidence type="ECO:0000313" key="2">
    <source>
        <dbReference type="Proteomes" id="UP000528460"/>
    </source>
</evidence>
<dbReference type="Proteomes" id="UP000528460">
    <property type="component" value="Unassembled WGS sequence"/>
</dbReference>
<reference evidence="1 2" key="1">
    <citation type="submission" date="2020-05" db="EMBL/GenBank/DDBJ databases">
        <authorList>
            <person name="Whitworth D."/>
        </authorList>
    </citation>
    <scope>NUCLEOTIDE SEQUENCE [LARGE SCALE GENOMIC DNA]</scope>
    <source>
        <strain evidence="1 2">CA046A</strain>
    </source>
</reference>
<evidence type="ECO:0000313" key="1">
    <source>
        <dbReference type="EMBL" id="NOK13508.1"/>
    </source>
</evidence>
<dbReference type="AlphaFoldDB" id="A0A7Y4NGD7"/>
<proteinExistence type="predicted"/>
<gene>
    <name evidence="1" type="ORF">HNS30_31120</name>
</gene>
<protein>
    <submittedName>
        <fullName evidence="1">Isochorismate synthase</fullName>
    </submittedName>
</protein>